<dbReference type="Proteomes" id="UP000219020">
    <property type="component" value="Unassembled WGS sequence"/>
</dbReference>
<accession>A0A2A5T6E3</accession>
<evidence type="ECO:0000313" key="1">
    <source>
        <dbReference type="EMBL" id="PCS23724.1"/>
    </source>
</evidence>
<comment type="caution">
    <text evidence="1">The sequence shown here is derived from an EMBL/GenBank/DDBJ whole genome shotgun (WGS) entry which is preliminary data.</text>
</comment>
<reference evidence="2" key="1">
    <citation type="submission" date="2017-04" db="EMBL/GenBank/DDBJ databases">
        <title>Genome evolution of the luminous symbionts of deep sea anglerfish.</title>
        <authorList>
            <person name="Hendry T.A."/>
        </authorList>
    </citation>
    <scope>NUCLEOTIDE SEQUENCE [LARGE SCALE GENOMIC DNA]</scope>
</reference>
<organism evidence="1 2">
    <name type="scientific">Candidatus Enterovibrio escicola</name>
    <dbReference type="NCBI Taxonomy" id="1927127"/>
    <lineage>
        <taxon>Bacteria</taxon>
        <taxon>Pseudomonadati</taxon>
        <taxon>Pseudomonadota</taxon>
        <taxon>Gammaproteobacteria</taxon>
        <taxon>Vibrionales</taxon>
        <taxon>Vibrionaceae</taxon>
        <taxon>Enterovibrio</taxon>
    </lineage>
</organism>
<gene>
    <name evidence="1" type="ORF">BTN49_0693</name>
</gene>
<dbReference type="EMBL" id="NBYY01000009">
    <property type="protein sequence ID" value="PCS23724.1"/>
    <property type="molecule type" value="Genomic_DNA"/>
</dbReference>
<proteinExistence type="predicted"/>
<protein>
    <submittedName>
        <fullName evidence="1">Mobile element protein</fullName>
    </submittedName>
</protein>
<dbReference type="AlphaFoldDB" id="A0A2A5T6E3"/>
<sequence length="85" mass="10037">MEISYIHFICRSLPNEFSELVSYTRMLKRMKCVLVPLCSYLTNRQALPSLIRPSYRFVIPYAFSDIRFLKVPRSEKKERWGGSTA</sequence>
<keyword evidence="2" id="KW-1185">Reference proteome</keyword>
<dbReference type="RefSeq" id="WP_223823644.1">
    <property type="nucleotide sequence ID" value="NZ_CAWNJE010000005.1"/>
</dbReference>
<name>A0A2A5T6E3_9GAMM</name>
<evidence type="ECO:0000313" key="2">
    <source>
        <dbReference type="Proteomes" id="UP000219020"/>
    </source>
</evidence>